<accession>A0ABT8AIT2</accession>
<keyword evidence="1" id="KW-0500">Molybdenum</keyword>
<protein>
    <recommendedName>
        <fullName evidence="1">Molybdopterin molybdenumtransferase</fullName>
        <ecNumber evidence="1">2.10.1.1</ecNumber>
    </recommendedName>
</protein>
<sequence>MPFGQADGRVLAEVVVAPLDLPPFDNGVMDGYAVRAADCADGGATHLPLSGRIQAGRTPTAACSGVAVRIFTGAPMHPAPMPWPCRRPCGSKAAASPCRPNSLRHQPSPGR</sequence>
<dbReference type="SUPFAM" id="SSF63882">
    <property type="entry name" value="MoeA N-terminal region -like"/>
    <property type="match status" value="1"/>
</dbReference>
<comment type="catalytic activity">
    <reaction evidence="1">
        <text>adenylyl-molybdopterin + molybdate = Mo-molybdopterin + AMP + H(+)</text>
        <dbReference type="Rhea" id="RHEA:35047"/>
        <dbReference type="ChEBI" id="CHEBI:15378"/>
        <dbReference type="ChEBI" id="CHEBI:36264"/>
        <dbReference type="ChEBI" id="CHEBI:62727"/>
        <dbReference type="ChEBI" id="CHEBI:71302"/>
        <dbReference type="ChEBI" id="CHEBI:456215"/>
    </reaction>
</comment>
<dbReference type="InterPro" id="IPR036135">
    <property type="entry name" value="MoeA_linker/N_sf"/>
</dbReference>
<comment type="caution">
    <text evidence="4">The sequence shown here is derived from an EMBL/GenBank/DDBJ whole genome shotgun (WGS) entry which is preliminary data.</text>
</comment>
<organism evidence="4 5">
    <name type="scientific">Methylobacterium longum</name>
    <dbReference type="NCBI Taxonomy" id="767694"/>
    <lineage>
        <taxon>Bacteria</taxon>
        <taxon>Pseudomonadati</taxon>
        <taxon>Pseudomonadota</taxon>
        <taxon>Alphaproteobacteria</taxon>
        <taxon>Hyphomicrobiales</taxon>
        <taxon>Methylobacteriaceae</taxon>
        <taxon>Methylobacterium</taxon>
    </lineage>
</organism>
<keyword evidence="5" id="KW-1185">Reference proteome</keyword>
<dbReference type="Gene3D" id="2.170.190.11">
    <property type="entry name" value="Molybdopterin biosynthesis moea protein, domain 3"/>
    <property type="match status" value="1"/>
</dbReference>
<keyword evidence="1" id="KW-0808">Transferase</keyword>
<feature type="region of interest" description="Disordered" evidence="2">
    <location>
        <begin position="89"/>
        <end position="111"/>
    </location>
</feature>
<dbReference type="InterPro" id="IPR005110">
    <property type="entry name" value="MoeA_linker/N"/>
</dbReference>
<evidence type="ECO:0000259" key="3">
    <source>
        <dbReference type="Pfam" id="PF03453"/>
    </source>
</evidence>
<dbReference type="InterPro" id="IPR038987">
    <property type="entry name" value="MoeA-like"/>
</dbReference>
<evidence type="ECO:0000256" key="1">
    <source>
        <dbReference type="RuleBase" id="RU365090"/>
    </source>
</evidence>
<comment type="similarity">
    <text evidence="1">Belongs to the MoeA family.</text>
</comment>
<dbReference type="EMBL" id="JAUFPT010000007">
    <property type="protein sequence ID" value="MDN3569752.1"/>
    <property type="molecule type" value="Genomic_DNA"/>
</dbReference>
<gene>
    <name evidence="4" type="ORF">QWZ18_03805</name>
</gene>
<name>A0ABT8AIT2_9HYPH</name>
<comment type="pathway">
    <text evidence="1">Cofactor biosynthesis; molybdopterin biosynthesis.</text>
</comment>
<comment type="function">
    <text evidence="1">Catalyzes the insertion of molybdate into adenylated molybdopterin with the concomitant release of AMP.</text>
</comment>
<keyword evidence="1" id="KW-0460">Magnesium</keyword>
<proteinExistence type="inferred from homology"/>
<evidence type="ECO:0000313" key="5">
    <source>
        <dbReference type="Proteomes" id="UP001244297"/>
    </source>
</evidence>
<comment type="cofactor">
    <cofactor evidence="1">
        <name>Mg(2+)</name>
        <dbReference type="ChEBI" id="CHEBI:18420"/>
    </cofactor>
</comment>
<dbReference type="Pfam" id="PF03453">
    <property type="entry name" value="MoeA_N"/>
    <property type="match status" value="1"/>
</dbReference>
<reference evidence="5" key="1">
    <citation type="journal article" date="2019" name="Int. J. Syst. Evol. Microbiol.">
        <title>The Global Catalogue of Microorganisms (GCM) 10K type strain sequencing project: providing services to taxonomists for standard genome sequencing and annotation.</title>
        <authorList>
            <consortium name="The Broad Institute Genomics Platform"/>
            <consortium name="The Broad Institute Genome Sequencing Center for Infectious Disease"/>
            <person name="Wu L."/>
            <person name="Ma J."/>
        </authorList>
    </citation>
    <scope>NUCLEOTIDE SEQUENCE [LARGE SCALE GENOMIC DNA]</scope>
    <source>
        <strain evidence="5">CECT 7806</strain>
    </source>
</reference>
<evidence type="ECO:0000256" key="2">
    <source>
        <dbReference type="SAM" id="MobiDB-lite"/>
    </source>
</evidence>
<dbReference type="PANTHER" id="PTHR10192">
    <property type="entry name" value="MOLYBDOPTERIN BIOSYNTHESIS PROTEIN"/>
    <property type="match status" value="1"/>
</dbReference>
<dbReference type="Proteomes" id="UP001244297">
    <property type="component" value="Unassembled WGS sequence"/>
</dbReference>
<dbReference type="PANTHER" id="PTHR10192:SF5">
    <property type="entry name" value="GEPHYRIN"/>
    <property type="match status" value="1"/>
</dbReference>
<evidence type="ECO:0000313" key="4">
    <source>
        <dbReference type="EMBL" id="MDN3569752.1"/>
    </source>
</evidence>
<keyword evidence="1" id="KW-0479">Metal-binding</keyword>
<keyword evidence="1" id="KW-0501">Molybdenum cofactor biosynthesis</keyword>
<dbReference type="EC" id="2.10.1.1" evidence="1"/>
<feature type="domain" description="MoeA N-terminal and linker" evidence="3">
    <location>
        <begin position="5"/>
        <end position="76"/>
    </location>
</feature>